<comment type="similarity">
    <text evidence="3">Belongs to the Integrator subunit 8 family.</text>
</comment>
<proteinExistence type="inferred from homology"/>
<name>A0A5N5TJB4_9CRUS</name>
<evidence type="ECO:0000256" key="3">
    <source>
        <dbReference type="ARBA" id="ARBA00007147"/>
    </source>
</evidence>
<evidence type="ECO:0000313" key="9">
    <source>
        <dbReference type="Proteomes" id="UP000326759"/>
    </source>
</evidence>
<feature type="domain" description="INTS8 TPR repeats" evidence="7">
    <location>
        <begin position="469"/>
        <end position="742"/>
    </location>
</feature>
<dbReference type="GO" id="GO:0034472">
    <property type="term" value="P:snRNA 3'-end processing"/>
    <property type="evidence" value="ECO:0007669"/>
    <property type="project" value="InterPro"/>
</dbReference>
<keyword evidence="4" id="KW-0158">Chromosome</keyword>
<dbReference type="PROSITE" id="PS50005">
    <property type="entry name" value="TPR"/>
    <property type="match status" value="1"/>
</dbReference>
<dbReference type="PANTHER" id="PTHR13350">
    <property type="entry name" value="INTEGRATOR COMPLEX SUBUNIT 8"/>
    <property type="match status" value="1"/>
</dbReference>
<organism evidence="8 9">
    <name type="scientific">Armadillidium nasatum</name>
    <dbReference type="NCBI Taxonomy" id="96803"/>
    <lineage>
        <taxon>Eukaryota</taxon>
        <taxon>Metazoa</taxon>
        <taxon>Ecdysozoa</taxon>
        <taxon>Arthropoda</taxon>
        <taxon>Crustacea</taxon>
        <taxon>Multicrustacea</taxon>
        <taxon>Malacostraca</taxon>
        <taxon>Eumalacostraca</taxon>
        <taxon>Peracarida</taxon>
        <taxon>Isopoda</taxon>
        <taxon>Oniscidea</taxon>
        <taxon>Crinocheta</taxon>
        <taxon>Armadillidiidae</taxon>
        <taxon>Armadillidium</taxon>
    </lineage>
</organism>
<gene>
    <name evidence="8" type="primary">INTS8</name>
    <name evidence="8" type="ORF">Anas_03388</name>
</gene>
<dbReference type="OrthoDB" id="6361985at2759"/>
<feature type="domain" description="INTS8 TPR repeats" evidence="7">
    <location>
        <begin position="745"/>
        <end position="908"/>
    </location>
</feature>
<dbReference type="InterPro" id="IPR057980">
    <property type="entry name" value="TPR_INTS8"/>
</dbReference>
<keyword evidence="9" id="KW-1185">Reference proteome</keyword>
<accession>A0A5N5TJB4</accession>
<dbReference type="SUPFAM" id="SSF48452">
    <property type="entry name" value="TPR-like"/>
    <property type="match status" value="1"/>
</dbReference>
<dbReference type="PANTHER" id="PTHR13350:SF1">
    <property type="entry name" value="INTEGRATOR COMPLEX SUBUNIT 8"/>
    <property type="match status" value="1"/>
</dbReference>
<dbReference type="Proteomes" id="UP000326759">
    <property type="component" value="Unassembled WGS sequence"/>
</dbReference>
<dbReference type="AlphaFoldDB" id="A0A5N5TJB4"/>
<dbReference type="Pfam" id="PF25756">
    <property type="entry name" value="TPR_INTS8"/>
    <property type="match status" value="2"/>
</dbReference>
<dbReference type="InterPro" id="IPR038751">
    <property type="entry name" value="INTS8"/>
</dbReference>
<dbReference type="EMBL" id="SEYY01001000">
    <property type="protein sequence ID" value="KAB7506085.1"/>
    <property type="molecule type" value="Genomic_DNA"/>
</dbReference>
<dbReference type="InterPro" id="IPR011990">
    <property type="entry name" value="TPR-like_helical_dom_sf"/>
</dbReference>
<dbReference type="GO" id="GO:0032039">
    <property type="term" value="C:integrator complex"/>
    <property type="evidence" value="ECO:0007669"/>
    <property type="project" value="TreeGrafter"/>
</dbReference>
<reference evidence="8 9" key="1">
    <citation type="journal article" date="2019" name="PLoS Biol.">
        <title>Sex chromosomes control vertical transmission of feminizing Wolbachia symbionts in an isopod.</title>
        <authorList>
            <person name="Becking T."/>
            <person name="Chebbi M.A."/>
            <person name="Giraud I."/>
            <person name="Moumen B."/>
            <person name="Laverre T."/>
            <person name="Caubet Y."/>
            <person name="Peccoud J."/>
            <person name="Gilbert C."/>
            <person name="Cordaux R."/>
        </authorList>
    </citation>
    <scope>NUCLEOTIDE SEQUENCE [LARGE SCALE GENOMIC DNA]</scope>
    <source>
        <strain evidence="8">ANa2</strain>
        <tissue evidence="8">Whole body excluding digestive tract and cuticle</tissue>
    </source>
</reference>
<feature type="repeat" description="TPR" evidence="6">
    <location>
        <begin position="227"/>
        <end position="260"/>
    </location>
</feature>
<keyword evidence="5" id="KW-0539">Nucleus</keyword>
<dbReference type="GO" id="GO:0005694">
    <property type="term" value="C:chromosome"/>
    <property type="evidence" value="ECO:0007669"/>
    <property type="project" value="UniProtKB-SubCell"/>
</dbReference>
<evidence type="ECO:0000256" key="2">
    <source>
        <dbReference type="ARBA" id="ARBA00004286"/>
    </source>
</evidence>
<keyword evidence="6" id="KW-0802">TPR repeat</keyword>
<evidence type="ECO:0000256" key="6">
    <source>
        <dbReference type="PROSITE-ProRule" id="PRU00339"/>
    </source>
</evidence>
<sequence length="909" mass="104090">MICLFPLQDPTPIDLIVQFIYNGMKRNENSAAANESELLDSTTQRITDKMKHVLTVLPLQVAAHLYWDLNLFQQRLPLHIQDSLVVALLHETMEEYSNPASHATLDTGPLLPYQLFSISLYHRYALSTLVKAKLPSKPIRISNVTIPGQQDPMQESREVYDGIISVLERGSEVSVRILEQLLTSGEVRAPVLQSFSPIKNDPKECPHYWNRCTLVPDEQFKYQVIITKIHFDLGNFHFLQERFSEALHHFTEAQQLIPELGSSPEFCHLEEEKLRGFYRSCSTICGRATPVAKRSLYDRFIHCLSNNFEGLIEILTEDNLNTQIPFYLRQSLQLDLMTKHEKLSEGFLFHVQTLNTIGDVLEGRCWDNNYPIYLLQAGKEGTQYLVQLLGSKATQYSAVQRQRVRTFVETLALCEGQREPLVSQVMTCAPLASIFTHEEIVALWPGAENKSAKEIKKAFDVSLGGDLNNINDLIWDLNHSYDPVLLEKTFKLYLTAKPLRATQTKFDTMDLNCKWREDNIIPIPVRNTVMKLVPDPHKSLVLIYIAKSHELTLVKSFSGALDLLNEAMNLATRLVSKENQRICKMFKWMILTTKIQQQINKLPCVEENEIRNLTIESKQCLAALAGGGGGNRELIVPWNNITYWCVMLLLNAQDWAFILGNLGPITSHYNFIFFLKPLAATAQALQTKLPHKQSWHELFEIVADIVVGRSLRRDQSLLTRSQFLDIIEGIKEPLCLSTNISLCSSWFLTKADLAFNQKLFRKAIQNYLTAIFVATNYLRNDTNNPEQNAMDNVVLRRMISCCMALDSYTQAAVLCQFLEPIDYNTGIRCIQERNAIDGMDAYYNCLFDVTLMEFIINMHQKKGEVQRKDKVMKIIGLLEINSNNNEEIQREAAKVRKHRFLRAMGKLYL</sequence>
<evidence type="ECO:0000256" key="1">
    <source>
        <dbReference type="ARBA" id="ARBA00004123"/>
    </source>
</evidence>
<protein>
    <submittedName>
        <fullName evidence="8">Integrator complex subunit 8</fullName>
    </submittedName>
</protein>
<evidence type="ECO:0000313" key="8">
    <source>
        <dbReference type="EMBL" id="KAB7506085.1"/>
    </source>
</evidence>
<dbReference type="SMART" id="SM00028">
    <property type="entry name" value="TPR"/>
    <property type="match status" value="2"/>
</dbReference>
<evidence type="ECO:0000256" key="5">
    <source>
        <dbReference type="ARBA" id="ARBA00023242"/>
    </source>
</evidence>
<evidence type="ECO:0000256" key="4">
    <source>
        <dbReference type="ARBA" id="ARBA00022454"/>
    </source>
</evidence>
<comment type="subcellular location">
    <subcellularLocation>
        <location evidence="2">Chromosome</location>
    </subcellularLocation>
    <subcellularLocation>
        <location evidence="1">Nucleus</location>
    </subcellularLocation>
</comment>
<evidence type="ECO:0000259" key="7">
    <source>
        <dbReference type="Pfam" id="PF25756"/>
    </source>
</evidence>
<comment type="caution">
    <text evidence="8">The sequence shown here is derived from an EMBL/GenBank/DDBJ whole genome shotgun (WGS) entry which is preliminary data.</text>
</comment>
<dbReference type="InterPro" id="IPR019734">
    <property type="entry name" value="TPR_rpt"/>
</dbReference>